<proteinExistence type="predicted"/>
<dbReference type="Proteomes" id="UP001231924">
    <property type="component" value="Unassembled WGS sequence"/>
</dbReference>
<dbReference type="EMBL" id="JASVWF010000012">
    <property type="protein sequence ID" value="MDL5160573.1"/>
    <property type="molecule type" value="Genomic_DNA"/>
</dbReference>
<dbReference type="Pfam" id="PF05014">
    <property type="entry name" value="Nuc_deoxyrib_tr"/>
    <property type="match status" value="1"/>
</dbReference>
<gene>
    <name evidence="1" type="ORF">QRT03_31730</name>
</gene>
<dbReference type="SUPFAM" id="SSF52309">
    <property type="entry name" value="N-(deoxy)ribosyltransferase-like"/>
    <property type="match status" value="1"/>
</dbReference>
<dbReference type="InterPro" id="IPR007710">
    <property type="entry name" value="Nucleoside_deoxyribTrfase"/>
</dbReference>
<accession>A0ABT7MLS1</accession>
<protein>
    <submittedName>
        <fullName evidence="1">Nucleoside 2-deoxyribosyltransferase</fullName>
    </submittedName>
</protein>
<dbReference type="Gene3D" id="3.40.50.450">
    <property type="match status" value="1"/>
</dbReference>
<evidence type="ECO:0000313" key="1">
    <source>
        <dbReference type="EMBL" id="MDL5160573.1"/>
    </source>
</evidence>
<evidence type="ECO:0000313" key="2">
    <source>
        <dbReference type="Proteomes" id="UP001231924"/>
    </source>
</evidence>
<dbReference type="RefSeq" id="WP_286057172.1">
    <property type="nucleotide sequence ID" value="NZ_JASVWF010000012.1"/>
</dbReference>
<organism evidence="1 2">
    <name type="scientific">Actinomycetospora termitidis</name>
    <dbReference type="NCBI Taxonomy" id="3053470"/>
    <lineage>
        <taxon>Bacteria</taxon>
        <taxon>Bacillati</taxon>
        <taxon>Actinomycetota</taxon>
        <taxon>Actinomycetes</taxon>
        <taxon>Pseudonocardiales</taxon>
        <taxon>Pseudonocardiaceae</taxon>
        <taxon>Actinomycetospora</taxon>
    </lineage>
</organism>
<name>A0ABT7MLS1_9PSEU</name>
<reference evidence="1 2" key="1">
    <citation type="submission" date="2023-06" db="EMBL/GenBank/DDBJ databases">
        <title>Actinomycetospora Odt1-22.</title>
        <authorList>
            <person name="Supong K."/>
        </authorList>
    </citation>
    <scope>NUCLEOTIDE SEQUENCE [LARGE SCALE GENOMIC DNA]</scope>
    <source>
        <strain evidence="1 2">Odt1-22</strain>
    </source>
</reference>
<sequence>MRQTAYVASPYGFAESTRLFYTEQLLPLITRHVDVIDPWAVDLPQGDDRWLALGDIHLDSIAERADLLVACLDQEPPDNGTVIEVAWAAAHGKPVIAYRNDLRQGGEEGLRYNLMIGAVVRRSGGTEVGSLAELDDALARFADT</sequence>
<comment type="caution">
    <text evidence="1">The sequence shown here is derived from an EMBL/GenBank/DDBJ whole genome shotgun (WGS) entry which is preliminary data.</text>
</comment>
<keyword evidence="2" id="KW-1185">Reference proteome</keyword>